<proteinExistence type="predicted"/>
<dbReference type="PANTHER" id="PTHR14136:SF17">
    <property type="entry name" value="BTB_POZ DOMAIN-CONTAINING PROTEIN KCTD9"/>
    <property type="match status" value="1"/>
</dbReference>
<name>A0ABP8DD35_9ACTN</name>
<organism evidence="1 2">
    <name type="scientific">Dactylosporangium darangshiense</name>
    <dbReference type="NCBI Taxonomy" id="579108"/>
    <lineage>
        <taxon>Bacteria</taxon>
        <taxon>Bacillati</taxon>
        <taxon>Actinomycetota</taxon>
        <taxon>Actinomycetes</taxon>
        <taxon>Micromonosporales</taxon>
        <taxon>Micromonosporaceae</taxon>
        <taxon>Dactylosporangium</taxon>
    </lineage>
</organism>
<dbReference type="EMBL" id="BAABAT010000014">
    <property type="protein sequence ID" value="GAA4252955.1"/>
    <property type="molecule type" value="Genomic_DNA"/>
</dbReference>
<dbReference type="RefSeq" id="WP_345129971.1">
    <property type="nucleotide sequence ID" value="NZ_BAABAT010000014.1"/>
</dbReference>
<evidence type="ECO:0008006" key="3">
    <source>
        <dbReference type="Google" id="ProtNLM"/>
    </source>
</evidence>
<evidence type="ECO:0000313" key="2">
    <source>
        <dbReference type="Proteomes" id="UP001500620"/>
    </source>
</evidence>
<dbReference type="InterPro" id="IPR051082">
    <property type="entry name" value="Pentapeptide-BTB/POZ_domain"/>
</dbReference>
<dbReference type="PANTHER" id="PTHR14136">
    <property type="entry name" value="BTB_POZ DOMAIN-CONTAINING PROTEIN KCTD9"/>
    <property type="match status" value="1"/>
</dbReference>
<gene>
    <name evidence="1" type="ORF">GCM10022255_051820</name>
</gene>
<accession>A0ABP8DD35</accession>
<dbReference type="Proteomes" id="UP001500620">
    <property type="component" value="Unassembled WGS sequence"/>
</dbReference>
<dbReference type="InterPro" id="IPR001646">
    <property type="entry name" value="5peptide_repeat"/>
</dbReference>
<dbReference type="SUPFAM" id="SSF141571">
    <property type="entry name" value="Pentapeptide repeat-like"/>
    <property type="match status" value="1"/>
</dbReference>
<reference evidence="2" key="1">
    <citation type="journal article" date="2019" name="Int. J. Syst. Evol. Microbiol.">
        <title>The Global Catalogue of Microorganisms (GCM) 10K type strain sequencing project: providing services to taxonomists for standard genome sequencing and annotation.</title>
        <authorList>
            <consortium name="The Broad Institute Genomics Platform"/>
            <consortium name="The Broad Institute Genome Sequencing Center for Infectious Disease"/>
            <person name="Wu L."/>
            <person name="Ma J."/>
        </authorList>
    </citation>
    <scope>NUCLEOTIDE SEQUENCE [LARGE SCALE GENOMIC DNA]</scope>
    <source>
        <strain evidence="2">JCM 17441</strain>
    </source>
</reference>
<protein>
    <recommendedName>
        <fullName evidence="3">Pentapeptide repeat-containing protein</fullName>
    </recommendedName>
</protein>
<sequence length="302" mass="32870">MSKLATRWRTAEGLRLTDAVVAALRGGRGLEQVDGLETLADGRTDLRGFDFGRHTAILRGVRLRRVDLTAARLESLRFEGSSFEDCVFDRAKLNDLRVWDTRFAGCSMRSANLRDAGLGAWRDGRGNHYERVSFVGANLARMSTSAATYVDCDFSGARLDRVNFWQSSLIRCRFAGPLSEVIFNGRMLGEGKPDPNPMLEVDLTDAVLDGCDFRGVDFGSVRLPDDPDIVLVTSLAQLDAAVAALGAAGDPDTAFARELLDDMRNEVVGGHGALLNLRDVPSAAGQVRRALAAAGRRRSDRP</sequence>
<dbReference type="Gene3D" id="2.160.20.80">
    <property type="entry name" value="E3 ubiquitin-protein ligase SopA"/>
    <property type="match status" value="1"/>
</dbReference>
<dbReference type="Pfam" id="PF00805">
    <property type="entry name" value="Pentapeptide"/>
    <property type="match status" value="3"/>
</dbReference>
<evidence type="ECO:0000313" key="1">
    <source>
        <dbReference type="EMBL" id="GAA4252955.1"/>
    </source>
</evidence>
<comment type="caution">
    <text evidence="1">The sequence shown here is derived from an EMBL/GenBank/DDBJ whole genome shotgun (WGS) entry which is preliminary data.</text>
</comment>
<keyword evidence="2" id="KW-1185">Reference proteome</keyword>